<evidence type="ECO:0000313" key="4">
    <source>
        <dbReference type="EMBL" id="KAG9389591.1"/>
    </source>
</evidence>
<proteinExistence type="predicted"/>
<dbReference type="InterPro" id="IPR006636">
    <property type="entry name" value="STI1_HS-bd"/>
</dbReference>
<dbReference type="InterPro" id="IPR009060">
    <property type="entry name" value="UBA-like_sf"/>
</dbReference>
<dbReference type="SMART" id="SM00213">
    <property type="entry name" value="UBQ"/>
    <property type="match status" value="1"/>
</dbReference>
<dbReference type="Gene3D" id="1.10.8.10">
    <property type="entry name" value="DNA helicase RuvA subunit, C-terminal domain"/>
    <property type="match status" value="1"/>
</dbReference>
<dbReference type="Pfam" id="PF00240">
    <property type="entry name" value="ubiquitin"/>
    <property type="match status" value="1"/>
</dbReference>
<dbReference type="PROSITE" id="PS50053">
    <property type="entry name" value="UBIQUITIN_2"/>
    <property type="match status" value="1"/>
</dbReference>
<feature type="domain" description="Ubiquitin-like" evidence="3">
    <location>
        <begin position="1"/>
        <end position="71"/>
    </location>
</feature>
<dbReference type="GO" id="GO:0005829">
    <property type="term" value="C:cytosol"/>
    <property type="evidence" value="ECO:0007669"/>
    <property type="project" value="TreeGrafter"/>
</dbReference>
<evidence type="ECO:0000256" key="1">
    <source>
        <dbReference type="SAM" id="MobiDB-lite"/>
    </source>
</evidence>
<organism evidence="4 5">
    <name type="scientific">Carpediemonas membranifera</name>
    <dbReference type="NCBI Taxonomy" id="201153"/>
    <lineage>
        <taxon>Eukaryota</taxon>
        <taxon>Metamonada</taxon>
        <taxon>Carpediemonas-like organisms</taxon>
        <taxon>Carpediemonas</taxon>
    </lineage>
</organism>
<dbReference type="PROSITE" id="PS50030">
    <property type="entry name" value="UBA"/>
    <property type="match status" value="1"/>
</dbReference>
<dbReference type="SMART" id="SM00727">
    <property type="entry name" value="STI1"/>
    <property type="match status" value="2"/>
</dbReference>
<dbReference type="Gene3D" id="3.10.20.90">
    <property type="entry name" value="Phosphatidylinositol 3-kinase Catalytic Subunit, Chain A, domain 1"/>
    <property type="match status" value="1"/>
</dbReference>
<feature type="domain" description="UBA" evidence="2">
    <location>
        <begin position="362"/>
        <end position="408"/>
    </location>
</feature>
<name>A0A8J6DYU6_9EUKA</name>
<dbReference type="PANTHER" id="PTHR10677:SF3">
    <property type="entry name" value="FI07626P-RELATED"/>
    <property type="match status" value="1"/>
</dbReference>
<dbReference type="AlphaFoldDB" id="A0A8J6DYU6"/>
<evidence type="ECO:0000259" key="2">
    <source>
        <dbReference type="PROSITE" id="PS50030"/>
    </source>
</evidence>
<dbReference type="SUPFAM" id="SSF54236">
    <property type="entry name" value="Ubiquitin-like"/>
    <property type="match status" value="1"/>
</dbReference>
<dbReference type="InterPro" id="IPR000626">
    <property type="entry name" value="Ubiquitin-like_dom"/>
</dbReference>
<protein>
    <submittedName>
        <fullName evidence="4">Ubiquitin family</fullName>
    </submittedName>
</protein>
<dbReference type="InterPro" id="IPR015496">
    <property type="entry name" value="Ubiquilin"/>
</dbReference>
<accession>A0A8J6DYU6</accession>
<dbReference type="EMBL" id="JAHDYR010000069">
    <property type="protein sequence ID" value="KAG9389591.1"/>
    <property type="molecule type" value="Genomic_DNA"/>
</dbReference>
<feature type="compositionally biased region" description="Low complexity" evidence="1">
    <location>
        <begin position="247"/>
        <end position="258"/>
    </location>
</feature>
<dbReference type="OrthoDB" id="267397at2759"/>
<dbReference type="Pfam" id="PF23195">
    <property type="entry name" value="UBQLN1"/>
    <property type="match status" value="1"/>
</dbReference>
<feature type="region of interest" description="Disordered" evidence="1">
    <location>
        <begin position="345"/>
        <end position="365"/>
    </location>
</feature>
<comment type="caution">
    <text evidence="4">The sequence shown here is derived from an EMBL/GenBank/DDBJ whole genome shotgun (WGS) entry which is preliminary data.</text>
</comment>
<dbReference type="FunFam" id="1.10.260.100:FF:000001">
    <property type="entry name" value="Ubiquilin 1"/>
    <property type="match status" value="1"/>
</dbReference>
<feature type="region of interest" description="Disordered" evidence="1">
    <location>
        <begin position="234"/>
        <end position="278"/>
    </location>
</feature>
<keyword evidence="5" id="KW-1185">Reference proteome</keyword>
<gene>
    <name evidence="4" type="ORF">J8273_8884</name>
</gene>
<dbReference type="GO" id="GO:0006511">
    <property type="term" value="P:ubiquitin-dependent protein catabolic process"/>
    <property type="evidence" value="ECO:0007669"/>
    <property type="project" value="TreeGrafter"/>
</dbReference>
<feature type="region of interest" description="Disordered" evidence="1">
    <location>
        <begin position="79"/>
        <end position="123"/>
    </location>
</feature>
<evidence type="ECO:0000313" key="5">
    <source>
        <dbReference type="Proteomes" id="UP000717585"/>
    </source>
</evidence>
<dbReference type="GO" id="GO:0031593">
    <property type="term" value="F:polyubiquitin modification-dependent protein binding"/>
    <property type="evidence" value="ECO:0007669"/>
    <property type="project" value="TreeGrafter"/>
</dbReference>
<dbReference type="SUPFAM" id="SSF46934">
    <property type="entry name" value="UBA-like"/>
    <property type="match status" value="1"/>
</dbReference>
<feature type="compositionally biased region" description="Pro residues" evidence="1">
    <location>
        <begin position="88"/>
        <end position="102"/>
    </location>
</feature>
<dbReference type="InterPro" id="IPR029071">
    <property type="entry name" value="Ubiquitin-like_domsf"/>
</dbReference>
<reference evidence="4" key="1">
    <citation type="submission" date="2021-05" db="EMBL/GenBank/DDBJ databases">
        <title>A free-living protist that lacks canonical eukaryotic 1 DNA replication and segregation systems.</title>
        <authorList>
            <person name="Salas-Leiva D.E."/>
            <person name="Tromer E.C."/>
            <person name="Curtis B.A."/>
            <person name="Jerlstrom-Hultqvist J."/>
            <person name="Kolisko M."/>
            <person name="Yi Z."/>
            <person name="Salas-Leiva J.S."/>
            <person name="Gallot-Lavallee L."/>
            <person name="Kops G.J.P.L."/>
            <person name="Archibald J.M."/>
            <person name="Simpson A.G.B."/>
            <person name="Roger A.J."/>
        </authorList>
    </citation>
    <scope>NUCLEOTIDE SEQUENCE</scope>
    <source>
        <strain evidence="4">BICM</strain>
    </source>
</reference>
<dbReference type="PANTHER" id="PTHR10677">
    <property type="entry name" value="UBIQUILIN"/>
    <property type="match status" value="1"/>
</dbReference>
<dbReference type="Gene3D" id="1.10.260.100">
    <property type="match status" value="1"/>
</dbReference>
<feature type="compositionally biased region" description="Low complexity" evidence="1">
    <location>
        <begin position="103"/>
        <end position="114"/>
    </location>
</feature>
<evidence type="ECO:0000259" key="3">
    <source>
        <dbReference type="PROSITE" id="PS50053"/>
    </source>
</evidence>
<dbReference type="Proteomes" id="UP000717585">
    <property type="component" value="Unassembled WGS sequence"/>
</dbReference>
<feature type="compositionally biased region" description="Low complexity" evidence="1">
    <location>
        <begin position="345"/>
        <end position="357"/>
    </location>
</feature>
<dbReference type="InterPro" id="IPR015940">
    <property type="entry name" value="UBA"/>
</dbReference>
<dbReference type="SMART" id="SM00165">
    <property type="entry name" value="UBA"/>
    <property type="match status" value="1"/>
</dbReference>
<sequence length="408" mass="42964">MKLSIRQPSGEISDIDVDNSASVTELMNKIAEKFECTTERMRIIFTGRILQQNENLDKYGITDGSTVHVVIPKAAVKPAPKPAAADPAPAPAPAPAAAPRPAAPASSGPAAFPSFNPGASGNPFDMPGMSAMMNNPEMMQQMMNTPMMQQMLNNPEMLQSILNSNPQMRALRESNPEIANMLNDPAALREAMNLFSNPALMQEAMRQSDRAFAHAESLPGGADALRRATSALHGPDMETEDAPNPWMATPAAPAGGPAPSAPTAPAPGSSMPGAGATPAFPGMGMPGMTPEVQAAFNHPEVQQAMVQMQNAIMVLDRHNVLRPLLEGGMGGMTGMGFPGMGMPGMGQAQASPQAVPTPAAPPANPRDAFSTQLTQLREMGFPNEELNLQLLVQYSGNVELVIQQLFGV</sequence>
<feature type="compositionally biased region" description="Low complexity" evidence="1">
    <location>
        <begin position="266"/>
        <end position="278"/>
    </location>
</feature>